<feature type="domain" description="HTH lacI-type" evidence="4">
    <location>
        <begin position="7"/>
        <end position="61"/>
    </location>
</feature>
<dbReference type="InterPro" id="IPR028082">
    <property type="entry name" value="Peripla_BP_I"/>
</dbReference>
<dbReference type="Gene3D" id="1.10.260.40">
    <property type="entry name" value="lambda repressor-like DNA-binding domains"/>
    <property type="match status" value="1"/>
</dbReference>
<organism evidence="5 6">
    <name type="scientific">Pinibacter soli</name>
    <dbReference type="NCBI Taxonomy" id="3044211"/>
    <lineage>
        <taxon>Bacteria</taxon>
        <taxon>Pseudomonadati</taxon>
        <taxon>Bacteroidota</taxon>
        <taxon>Chitinophagia</taxon>
        <taxon>Chitinophagales</taxon>
        <taxon>Chitinophagaceae</taxon>
        <taxon>Pinibacter</taxon>
    </lineage>
</organism>
<name>A0ABT6RE61_9BACT</name>
<dbReference type="Pfam" id="PF00356">
    <property type="entry name" value="LacI"/>
    <property type="match status" value="1"/>
</dbReference>
<dbReference type="SMART" id="SM00354">
    <property type="entry name" value="HTH_LACI"/>
    <property type="match status" value="1"/>
</dbReference>
<dbReference type="InterPro" id="IPR046335">
    <property type="entry name" value="LacI/GalR-like_sensor"/>
</dbReference>
<dbReference type="RefSeq" id="WP_282334975.1">
    <property type="nucleotide sequence ID" value="NZ_JASBRG010000007.1"/>
</dbReference>
<dbReference type="Proteomes" id="UP001226434">
    <property type="component" value="Unassembled WGS sequence"/>
</dbReference>
<gene>
    <name evidence="5" type="ORF">QJ048_13865</name>
</gene>
<dbReference type="InterPro" id="IPR000843">
    <property type="entry name" value="HTH_LacI"/>
</dbReference>
<dbReference type="SUPFAM" id="SSF53822">
    <property type="entry name" value="Periplasmic binding protein-like I"/>
    <property type="match status" value="1"/>
</dbReference>
<dbReference type="CDD" id="cd06267">
    <property type="entry name" value="PBP1_LacI_sugar_binding-like"/>
    <property type="match status" value="1"/>
</dbReference>
<protein>
    <submittedName>
        <fullName evidence="5">LacI family DNA-binding transcriptional regulator</fullName>
    </submittedName>
</protein>
<proteinExistence type="predicted"/>
<keyword evidence="6" id="KW-1185">Reference proteome</keyword>
<dbReference type="Pfam" id="PF13377">
    <property type="entry name" value="Peripla_BP_3"/>
    <property type="match status" value="1"/>
</dbReference>
<sequence>MKEDREITIYDIARRLNVSAATVSRSLKDHHAISNATKKKVHAVAREMGYRSNSFARNLRRQQANTLGLIVPRLNSYVVSSIIAGMEKIANEFGYNIIISQSLGSAKKEISNIDMMFDSRVDGLLVSLAHDAKSMDHFNAFFNKHIPVVFFDRVCEDARSLNIVIDNYKSAYNITRHLIEQGCRRIMHIAGQSSTNIYAERCRGYKDALLHAGLYFDDNLLVVNDLTEKSGIEAGNQILQMTEKPDGVFVANDLCAIYCMQTLRAAGMKIPQEIAFAGFNNEPITKIVEPNLTTVNYPCYEMGEMAARCLIDHLSGARTVDNANTIILRSEIIVRQSSLKMKNETALLMVDGPESLS</sequence>
<evidence type="ECO:0000256" key="1">
    <source>
        <dbReference type="ARBA" id="ARBA00023015"/>
    </source>
</evidence>
<dbReference type="PANTHER" id="PTHR30146:SF109">
    <property type="entry name" value="HTH-TYPE TRANSCRIPTIONAL REGULATOR GALS"/>
    <property type="match status" value="1"/>
</dbReference>
<reference evidence="5 6" key="1">
    <citation type="submission" date="2023-05" db="EMBL/GenBank/DDBJ databases">
        <title>Genome sequence of Pinibacter sp. MAH-24.</title>
        <authorList>
            <person name="Huq M.A."/>
        </authorList>
    </citation>
    <scope>NUCLEOTIDE SEQUENCE [LARGE SCALE GENOMIC DNA]</scope>
    <source>
        <strain evidence="5 6">MAH-24</strain>
    </source>
</reference>
<dbReference type="CDD" id="cd01392">
    <property type="entry name" value="HTH_LacI"/>
    <property type="match status" value="1"/>
</dbReference>
<keyword evidence="1" id="KW-0805">Transcription regulation</keyword>
<dbReference type="EMBL" id="JASBRG010000007">
    <property type="protein sequence ID" value="MDI3320872.1"/>
    <property type="molecule type" value="Genomic_DNA"/>
</dbReference>
<dbReference type="InterPro" id="IPR010982">
    <property type="entry name" value="Lambda_DNA-bd_dom_sf"/>
</dbReference>
<evidence type="ECO:0000313" key="5">
    <source>
        <dbReference type="EMBL" id="MDI3320872.1"/>
    </source>
</evidence>
<keyword evidence="2 5" id="KW-0238">DNA-binding</keyword>
<accession>A0ABT6RE61</accession>
<dbReference type="SUPFAM" id="SSF47413">
    <property type="entry name" value="lambda repressor-like DNA-binding domains"/>
    <property type="match status" value="1"/>
</dbReference>
<evidence type="ECO:0000313" key="6">
    <source>
        <dbReference type="Proteomes" id="UP001226434"/>
    </source>
</evidence>
<evidence type="ECO:0000256" key="2">
    <source>
        <dbReference type="ARBA" id="ARBA00023125"/>
    </source>
</evidence>
<dbReference type="PANTHER" id="PTHR30146">
    <property type="entry name" value="LACI-RELATED TRANSCRIPTIONAL REPRESSOR"/>
    <property type="match status" value="1"/>
</dbReference>
<comment type="caution">
    <text evidence="5">The sequence shown here is derived from an EMBL/GenBank/DDBJ whole genome shotgun (WGS) entry which is preliminary data.</text>
</comment>
<dbReference type="GO" id="GO:0003677">
    <property type="term" value="F:DNA binding"/>
    <property type="evidence" value="ECO:0007669"/>
    <property type="project" value="UniProtKB-KW"/>
</dbReference>
<dbReference type="Gene3D" id="3.40.50.2300">
    <property type="match status" value="2"/>
</dbReference>
<keyword evidence="3" id="KW-0804">Transcription</keyword>
<evidence type="ECO:0000256" key="3">
    <source>
        <dbReference type="ARBA" id="ARBA00023163"/>
    </source>
</evidence>
<dbReference type="PROSITE" id="PS50932">
    <property type="entry name" value="HTH_LACI_2"/>
    <property type="match status" value="1"/>
</dbReference>
<evidence type="ECO:0000259" key="4">
    <source>
        <dbReference type="PROSITE" id="PS50932"/>
    </source>
</evidence>